<sequence length="133" mass="13706">MFDTASIGQFLPPVRAMNTDQVCHPTASIDHTPKPHPASPDGKLPASFVSTLPPATPPSAPTATMPAARSLQKSIRYSETNGVGGTSGSALGSVAAPAGMYFDTSELPARFRRAPIELEEIEAVESGGAALFG</sequence>
<comment type="caution">
    <text evidence="1">The sequence shown here is derived from an EMBL/GenBank/DDBJ whole genome shotgun (WGS) entry which is preliminary data.</text>
</comment>
<proteinExistence type="predicted"/>
<evidence type="ECO:0000313" key="2">
    <source>
        <dbReference type="Proteomes" id="UP000836387"/>
    </source>
</evidence>
<reference evidence="1" key="1">
    <citation type="submission" date="2020-04" db="EMBL/GenBank/DDBJ databases">
        <authorList>
            <person name="Broberg M."/>
        </authorList>
    </citation>
    <scope>NUCLEOTIDE SEQUENCE</scope>
</reference>
<protein>
    <submittedName>
        <fullName evidence="1">Uncharacterized protein</fullName>
    </submittedName>
</protein>
<keyword evidence="2" id="KW-1185">Reference proteome</keyword>
<evidence type="ECO:0000313" key="1">
    <source>
        <dbReference type="EMBL" id="CAG9948816.1"/>
    </source>
</evidence>
<accession>A0ACA9U6E9</accession>
<dbReference type="EMBL" id="CADEHS020000049">
    <property type="protein sequence ID" value="CAG9948816.1"/>
    <property type="molecule type" value="Genomic_DNA"/>
</dbReference>
<reference evidence="1" key="2">
    <citation type="submission" date="2021-10" db="EMBL/GenBank/DDBJ databases">
        <authorList>
            <person name="Piombo E."/>
        </authorList>
    </citation>
    <scope>NUCLEOTIDE SEQUENCE</scope>
</reference>
<gene>
    <name evidence="1" type="ORF">CRV2_00021241</name>
</gene>
<organism evidence="1 2">
    <name type="scientific">Clonostachys rosea f. rosea IK726</name>
    <dbReference type="NCBI Taxonomy" id="1349383"/>
    <lineage>
        <taxon>Eukaryota</taxon>
        <taxon>Fungi</taxon>
        <taxon>Dikarya</taxon>
        <taxon>Ascomycota</taxon>
        <taxon>Pezizomycotina</taxon>
        <taxon>Sordariomycetes</taxon>
        <taxon>Hypocreomycetidae</taxon>
        <taxon>Hypocreales</taxon>
        <taxon>Bionectriaceae</taxon>
        <taxon>Clonostachys</taxon>
    </lineage>
</organism>
<dbReference type="Proteomes" id="UP000836387">
    <property type="component" value="Unassembled WGS sequence"/>
</dbReference>
<name>A0ACA9U6E9_BIOOC</name>